<evidence type="ECO:0000313" key="1">
    <source>
        <dbReference type="Proteomes" id="UP000887576"/>
    </source>
</evidence>
<evidence type="ECO:0000313" key="2">
    <source>
        <dbReference type="WBParaSite" id="JU765_v2.g16025.t1"/>
    </source>
</evidence>
<proteinExistence type="predicted"/>
<dbReference type="WBParaSite" id="JU765_v2.g16025.t1">
    <property type="protein sequence ID" value="JU765_v2.g16025.t1"/>
    <property type="gene ID" value="JU765_v2.g16025"/>
</dbReference>
<sequence>MIQLFVFLSIFAVSNSIWIGEEFWTTIHEGGIIERGRSQADFIHFKNLRDYEEVDDYVAYWIINDNRGHYEVYGEAYVEDSRVCGRFIQRGGFSDKICGGFRVLSRGKYDGANPFEWQKTSQLDRPRAVEYLDHEIARISTKQRVASIFGGIDVERGTAYGVDPNGTVINIRRNDDAPFYDEFVDVLTIRRGYEPRQDYDRQVETIRREIPKLPEPADQDSLPRIYHSDQFDQRQIVDRETWHKLHPNHRVKAFEDARGSRIHPNQNTAYDPYDLDQDGRLDDYELEARANHFKRLEEERNRLLDEENEDDQ</sequence>
<protein>
    <submittedName>
        <fullName evidence="2">EF-hand domain-containing protein</fullName>
    </submittedName>
</protein>
<dbReference type="Proteomes" id="UP000887576">
    <property type="component" value="Unplaced"/>
</dbReference>
<organism evidence="1 2">
    <name type="scientific">Panagrolaimus sp. JU765</name>
    <dbReference type="NCBI Taxonomy" id="591449"/>
    <lineage>
        <taxon>Eukaryota</taxon>
        <taxon>Metazoa</taxon>
        <taxon>Ecdysozoa</taxon>
        <taxon>Nematoda</taxon>
        <taxon>Chromadorea</taxon>
        <taxon>Rhabditida</taxon>
        <taxon>Tylenchina</taxon>
        <taxon>Panagrolaimomorpha</taxon>
        <taxon>Panagrolaimoidea</taxon>
        <taxon>Panagrolaimidae</taxon>
        <taxon>Panagrolaimus</taxon>
    </lineage>
</organism>
<accession>A0AC34QG82</accession>
<reference evidence="2" key="1">
    <citation type="submission" date="2022-11" db="UniProtKB">
        <authorList>
            <consortium name="WormBaseParasite"/>
        </authorList>
    </citation>
    <scope>IDENTIFICATION</scope>
</reference>
<name>A0AC34QG82_9BILA</name>